<dbReference type="EMBL" id="SRYA01000018">
    <property type="protein sequence ID" value="TGY96310.1"/>
    <property type="molecule type" value="Genomic_DNA"/>
</dbReference>
<organism evidence="1 2">
    <name type="scientific">Petralouisia muris</name>
    <dbReference type="NCBI Taxonomy" id="3032872"/>
    <lineage>
        <taxon>Bacteria</taxon>
        <taxon>Bacillati</taxon>
        <taxon>Bacillota</taxon>
        <taxon>Clostridia</taxon>
        <taxon>Lachnospirales</taxon>
        <taxon>Lachnospiraceae</taxon>
        <taxon>Petralouisia</taxon>
    </lineage>
</organism>
<reference evidence="1" key="1">
    <citation type="submission" date="2019-04" db="EMBL/GenBank/DDBJ databases">
        <title>Microbes associate with the intestines of laboratory mice.</title>
        <authorList>
            <person name="Navarre W."/>
            <person name="Wong E."/>
            <person name="Huang K."/>
            <person name="Tropini C."/>
            <person name="Ng K."/>
            <person name="Yu B."/>
        </authorList>
    </citation>
    <scope>NUCLEOTIDE SEQUENCE</scope>
    <source>
        <strain evidence="1">NM01_1-7b</strain>
    </source>
</reference>
<keyword evidence="2" id="KW-1185">Reference proteome</keyword>
<evidence type="ECO:0000313" key="2">
    <source>
        <dbReference type="Proteomes" id="UP000304953"/>
    </source>
</evidence>
<dbReference type="Proteomes" id="UP000304953">
    <property type="component" value="Unassembled WGS sequence"/>
</dbReference>
<protein>
    <submittedName>
        <fullName evidence="1">Uncharacterized protein</fullName>
    </submittedName>
</protein>
<comment type="caution">
    <text evidence="1">The sequence shown here is derived from an EMBL/GenBank/DDBJ whole genome shotgun (WGS) entry which is preliminary data.</text>
</comment>
<proteinExistence type="predicted"/>
<name>A0AC61RWI7_9FIRM</name>
<accession>A0AC61RWI7</accession>
<sequence>MFGGNLSSPLSHAIQMIRNGRAIAQTFSENVYFALDRCFLTVPLLMELKRLNESAVYRLHVIARAKANCTAYAKPEKKPDLRRGRPCKKGKSIKAMDLFESRKHDFIASCICRND</sequence>
<gene>
    <name evidence="1" type="ORF">E5329_10715</name>
</gene>
<evidence type="ECO:0000313" key="1">
    <source>
        <dbReference type="EMBL" id="TGY96310.1"/>
    </source>
</evidence>